<name>A0ABC8W0A7_9POAL</name>
<sequence length="252" mass="27950">MLTTLTDLAAKVTDLTTQVASLKPLLPLVKQLKALPDKVTKLQAAAFEGSNQVSALNFAVARLEAAQRGEKAPGQEDNDDVGASANVPPKTLFRETPKLVDDEDDVDARFHPRARIEFPSFDGKEDPLPWLNRCETFFRCQNTPERRRVGYASLHLTGAAQLWYYRLELTSGAPSWRRFAKLVQQRFGPPMTDGAVGKMMLLRRSGSVEEYTDKFLSLACRDADLTEPQLVQMYTAGLVNPLKTDVALPGTI</sequence>
<dbReference type="Proteomes" id="UP001497457">
    <property type="component" value="Chromosome 11b"/>
</dbReference>
<dbReference type="EMBL" id="OZ075121">
    <property type="protein sequence ID" value="CAL4900547.1"/>
    <property type="molecule type" value="Genomic_DNA"/>
</dbReference>
<organism evidence="3 4">
    <name type="scientific">Urochloa decumbens</name>
    <dbReference type="NCBI Taxonomy" id="240449"/>
    <lineage>
        <taxon>Eukaryota</taxon>
        <taxon>Viridiplantae</taxon>
        <taxon>Streptophyta</taxon>
        <taxon>Embryophyta</taxon>
        <taxon>Tracheophyta</taxon>
        <taxon>Spermatophyta</taxon>
        <taxon>Magnoliopsida</taxon>
        <taxon>Liliopsida</taxon>
        <taxon>Poales</taxon>
        <taxon>Poaceae</taxon>
        <taxon>PACMAD clade</taxon>
        <taxon>Panicoideae</taxon>
        <taxon>Panicodae</taxon>
        <taxon>Paniceae</taxon>
        <taxon>Melinidinae</taxon>
        <taxon>Urochloa</taxon>
    </lineage>
</organism>
<reference evidence="3 4" key="2">
    <citation type="submission" date="2024-10" db="EMBL/GenBank/DDBJ databases">
        <authorList>
            <person name="Ryan C."/>
        </authorList>
    </citation>
    <scope>NUCLEOTIDE SEQUENCE [LARGE SCALE GENOMIC DNA]</scope>
</reference>
<gene>
    <name evidence="3" type="ORF">URODEC1_LOCUS8762</name>
</gene>
<accession>A0ABC8W0A7</accession>
<dbReference type="AlphaFoldDB" id="A0ABC8W0A7"/>
<evidence type="ECO:0000256" key="1">
    <source>
        <dbReference type="SAM" id="MobiDB-lite"/>
    </source>
</evidence>
<evidence type="ECO:0000259" key="2">
    <source>
        <dbReference type="Pfam" id="PF03732"/>
    </source>
</evidence>
<feature type="domain" description="Retrotransposon gag" evidence="2">
    <location>
        <begin position="151"/>
        <end position="238"/>
    </location>
</feature>
<proteinExistence type="predicted"/>
<evidence type="ECO:0000313" key="4">
    <source>
        <dbReference type="Proteomes" id="UP001497457"/>
    </source>
</evidence>
<protein>
    <recommendedName>
        <fullName evidence="2">Retrotransposon gag domain-containing protein</fullName>
    </recommendedName>
</protein>
<dbReference type="InterPro" id="IPR005162">
    <property type="entry name" value="Retrotrans_gag_dom"/>
</dbReference>
<dbReference type="Pfam" id="PF03732">
    <property type="entry name" value="Retrotrans_gag"/>
    <property type="match status" value="1"/>
</dbReference>
<keyword evidence="4" id="KW-1185">Reference proteome</keyword>
<feature type="region of interest" description="Disordered" evidence="1">
    <location>
        <begin position="67"/>
        <end position="88"/>
    </location>
</feature>
<reference evidence="4" key="1">
    <citation type="submission" date="2024-06" db="EMBL/GenBank/DDBJ databases">
        <authorList>
            <person name="Ryan C."/>
        </authorList>
    </citation>
    <scope>NUCLEOTIDE SEQUENCE [LARGE SCALE GENOMIC DNA]</scope>
</reference>
<evidence type="ECO:0000313" key="3">
    <source>
        <dbReference type="EMBL" id="CAL4900547.1"/>
    </source>
</evidence>